<dbReference type="InterPro" id="IPR010255">
    <property type="entry name" value="Haem_peroxidase_sf"/>
</dbReference>
<comment type="caution">
    <text evidence="6">The sequence shown here is derived from an EMBL/GenBank/DDBJ whole genome shotgun (WGS) entry which is preliminary data.</text>
</comment>
<comment type="subcellular location">
    <subcellularLocation>
        <location evidence="1">Secreted</location>
    </subcellularLocation>
</comment>
<feature type="binding site" description="axial binding residue" evidence="5">
    <location>
        <position position="595"/>
    </location>
    <ligand>
        <name>heme b</name>
        <dbReference type="ChEBI" id="CHEBI:60344"/>
    </ligand>
    <ligandPart>
        <name>Fe</name>
        <dbReference type="ChEBI" id="CHEBI:18248"/>
    </ligandPart>
</feature>
<dbReference type="PROSITE" id="PS50292">
    <property type="entry name" value="PEROXIDASE_3"/>
    <property type="match status" value="1"/>
</dbReference>
<organism evidence="6 7">
    <name type="scientific">Amblyomma americanum</name>
    <name type="common">Lone star tick</name>
    <dbReference type="NCBI Taxonomy" id="6943"/>
    <lineage>
        <taxon>Eukaryota</taxon>
        <taxon>Metazoa</taxon>
        <taxon>Ecdysozoa</taxon>
        <taxon>Arthropoda</taxon>
        <taxon>Chelicerata</taxon>
        <taxon>Arachnida</taxon>
        <taxon>Acari</taxon>
        <taxon>Parasitiformes</taxon>
        <taxon>Ixodida</taxon>
        <taxon>Ixodoidea</taxon>
        <taxon>Ixodidae</taxon>
        <taxon>Amblyomminae</taxon>
        <taxon>Amblyomma</taxon>
    </lineage>
</organism>
<dbReference type="SUPFAM" id="SSF48113">
    <property type="entry name" value="Heme-dependent peroxidases"/>
    <property type="match status" value="1"/>
</dbReference>
<dbReference type="Proteomes" id="UP001321473">
    <property type="component" value="Unassembled WGS sequence"/>
</dbReference>
<evidence type="ECO:0000313" key="6">
    <source>
        <dbReference type="EMBL" id="KAK8780229.1"/>
    </source>
</evidence>
<evidence type="ECO:0000256" key="1">
    <source>
        <dbReference type="ARBA" id="ARBA00004613"/>
    </source>
</evidence>
<reference evidence="6 7" key="1">
    <citation type="journal article" date="2023" name="Arcadia Sci">
        <title>De novo assembly of a long-read Amblyomma americanum tick genome.</title>
        <authorList>
            <person name="Chou S."/>
            <person name="Poskanzer K.E."/>
            <person name="Rollins M."/>
            <person name="Thuy-Boun P.S."/>
        </authorList>
    </citation>
    <scope>NUCLEOTIDE SEQUENCE [LARGE SCALE GENOMIC DNA]</scope>
    <source>
        <strain evidence="6">F_SG_1</strain>
        <tissue evidence="6">Salivary glands</tissue>
    </source>
</reference>
<keyword evidence="5" id="KW-0408">Iron</keyword>
<dbReference type="Pfam" id="PF03098">
    <property type="entry name" value="An_peroxidase"/>
    <property type="match status" value="1"/>
</dbReference>
<keyword evidence="3" id="KW-0560">Oxidoreductase</keyword>
<dbReference type="InterPro" id="IPR019791">
    <property type="entry name" value="Haem_peroxidase_animal"/>
</dbReference>
<name>A0AAQ4EZR1_AMBAM</name>
<dbReference type="EMBL" id="JARKHS020009075">
    <property type="protein sequence ID" value="KAK8780229.1"/>
    <property type="molecule type" value="Genomic_DNA"/>
</dbReference>
<evidence type="ECO:0000256" key="3">
    <source>
        <dbReference type="ARBA" id="ARBA00022559"/>
    </source>
</evidence>
<dbReference type="GO" id="GO:0020037">
    <property type="term" value="F:heme binding"/>
    <property type="evidence" value="ECO:0007669"/>
    <property type="project" value="InterPro"/>
</dbReference>
<dbReference type="PRINTS" id="PR00457">
    <property type="entry name" value="ANPEROXIDASE"/>
</dbReference>
<evidence type="ECO:0008006" key="8">
    <source>
        <dbReference type="Google" id="ProtNLM"/>
    </source>
</evidence>
<evidence type="ECO:0000256" key="5">
    <source>
        <dbReference type="PIRSR" id="PIRSR619791-2"/>
    </source>
</evidence>
<keyword evidence="3" id="KW-0575">Peroxidase</keyword>
<dbReference type="FunFam" id="1.10.640.10:FF:000003">
    <property type="entry name" value="chorion peroxidase"/>
    <property type="match status" value="1"/>
</dbReference>
<dbReference type="GO" id="GO:0004601">
    <property type="term" value="F:peroxidase activity"/>
    <property type="evidence" value="ECO:0007669"/>
    <property type="project" value="UniProtKB-KW"/>
</dbReference>
<gene>
    <name evidence="6" type="ORF">V5799_018430</name>
</gene>
<dbReference type="GO" id="GO:0046872">
    <property type="term" value="F:metal ion binding"/>
    <property type="evidence" value="ECO:0007669"/>
    <property type="project" value="UniProtKB-KW"/>
</dbReference>
<dbReference type="Gene3D" id="1.10.640.10">
    <property type="entry name" value="Haem peroxidase domain superfamily, animal type"/>
    <property type="match status" value="1"/>
</dbReference>
<evidence type="ECO:0000256" key="4">
    <source>
        <dbReference type="ARBA" id="ARBA00022729"/>
    </source>
</evidence>
<dbReference type="CDD" id="cd09823">
    <property type="entry name" value="peroxinectin_like"/>
    <property type="match status" value="1"/>
</dbReference>
<keyword evidence="5" id="KW-0479">Metal-binding</keyword>
<dbReference type="AlphaFoldDB" id="A0AAQ4EZR1"/>
<proteinExistence type="predicted"/>
<keyword evidence="7" id="KW-1185">Reference proteome</keyword>
<dbReference type="GO" id="GO:0006979">
    <property type="term" value="P:response to oxidative stress"/>
    <property type="evidence" value="ECO:0007669"/>
    <property type="project" value="InterPro"/>
</dbReference>
<keyword evidence="5" id="KW-0349">Heme</keyword>
<dbReference type="GO" id="GO:0005576">
    <property type="term" value="C:extracellular region"/>
    <property type="evidence" value="ECO:0007669"/>
    <property type="project" value="UniProtKB-SubCell"/>
</dbReference>
<dbReference type="PANTHER" id="PTHR11475:SF143">
    <property type="entry name" value="PUTATIVE-RELATED"/>
    <property type="match status" value="1"/>
</dbReference>
<protein>
    <recommendedName>
        <fullName evidence="8">Chorion peroxidase</fullName>
    </recommendedName>
</protein>
<keyword evidence="4" id="KW-0732">Signal</keyword>
<sequence length="839" mass="94072">MSPAAMMAVLSAAVTLRRTMNHCNHWHERRLPRNTPPSQAVGIGAPRLEAWVTPTWLPRWFNSGILILDPTALVHWGRDDIWPDMTLGGRATFLSCTLCLPPQTLYSISDSKPLIEALRVYPKSLLPVLCYLVALCGASVRNQDVHGTLDSTSPFVHKQPTRLPHSGVVPPSDMPPLVHDTPALTSGGCPFAATQGVHLSRKDKEKAELALRFEEFSRMVVSSSRLPNASQELVASAEKAASQLARSSELCRRPGLKRCDSSGPYRNADGTCNNLEHPEWGAAGACMRRLLPPAYEDGVSVPRLSKRSARPLPSARRLSYAAHPDKAAYDTRWSEMLAHFGQFVAHDISGLFVLDPTGPEFAHNLGRDTYNCCSREELLSDSQCFPIDVPADDPFYSQYKFRCMNFRRSAPCLTCKLGYRNQTNFVTSYIDASLVYGVSEEQTRSIRLLEKGLLKEQLVNGSRLLPASSRPDIDQCSKKAEGRLCFEAGDRRLNQNLGLLLMHTLWFREHNRIARKLAQVNPHWSDERLFQVSRRIVEARLQHIVYNELLPQVVGAEAMVLNGLQLLRAGYTKYDATIDATVVNEFTSAAFRLGHSLIDADNETLVLSSGEKLSFPLRYHWFQPFPFHKTDVIDAITTHRLGKPSQKVDRYFTHDLTRHAFRLAGGPRPFGLDLFAFDIQRGRDNGMRSYADYVSHCIPGIRLEAFQDLEQLIPRDAVQIFASLYENVRDVDLFSAGLAERKLPLSMVGPTFSCMIGPMFRRLKFGDRFFYEHGGQAGSFTPGQLKTIRKTSLAQIICGNSESIRSIQPRALLLEGRGNRLVPCSELADIDLLQWEEIK</sequence>
<dbReference type="InterPro" id="IPR037120">
    <property type="entry name" value="Haem_peroxidase_sf_animal"/>
</dbReference>
<evidence type="ECO:0000313" key="7">
    <source>
        <dbReference type="Proteomes" id="UP001321473"/>
    </source>
</evidence>
<dbReference type="PANTHER" id="PTHR11475">
    <property type="entry name" value="OXIDASE/PEROXIDASE"/>
    <property type="match status" value="1"/>
</dbReference>
<keyword evidence="2" id="KW-0964">Secreted</keyword>
<evidence type="ECO:0000256" key="2">
    <source>
        <dbReference type="ARBA" id="ARBA00022525"/>
    </source>
</evidence>
<accession>A0AAQ4EZR1</accession>